<name>A0A2R4WMF4_9HYPH</name>
<proteinExistence type="predicted"/>
<dbReference type="KEGG" id="mee:DA075_18950"/>
<dbReference type="AlphaFoldDB" id="A0A2R4WMF4"/>
<reference evidence="1 2" key="1">
    <citation type="submission" date="2018-04" db="EMBL/GenBank/DDBJ databases">
        <title>Methylobacterium sp. PR1016A genome.</title>
        <authorList>
            <person name="Park W."/>
        </authorList>
    </citation>
    <scope>NUCLEOTIDE SEQUENCE [LARGE SCALE GENOMIC DNA]</scope>
    <source>
        <strain evidence="1 2">PR1016A</strain>
    </source>
</reference>
<evidence type="ECO:0000313" key="1">
    <source>
        <dbReference type="EMBL" id="AWB22723.1"/>
    </source>
</evidence>
<organism evidence="1 2">
    <name type="scientific">Methylobacterium currus</name>
    <dbReference type="NCBI Taxonomy" id="2051553"/>
    <lineage>
        <taxon>Bacteria</taxon>
        <taxon>Pseudomonadati</taxon>
        <taxon>Pseudomonadota</taxon>
        <taxon>Alphaproteobacteria</taxon>
        <taxon>Hyphomicrobiales</taxon>
        <taxon>Methylobacteriaceae</taxon>
        <taxon>Methylobacterium</taxon>
    </lineage>
</organism>
<dbReference type="OrthoDB" id="8456798at2"/>
<dbReference type="RefSeq" id="WP_099954525.1">
    <property type="nucleotide sequence ID" value="NZ_CP028843.1"/>
</dbReference>
<dbReference type="EMBL" id="CP028843">
    <property type="protein sequence ID" value="AWB22723.1"/>
    <property type="molecule type" value="Genomic_DNA"/>
</dbReference>
<dbReference type="Proteomes" id="UP000244755">
    <property type="component" value="Chromosome 1"/>
</dbReference>
<evidence type="ECO:0000313" key="2">
    <source>
        <dbReference type="Proteomes" id="UP000244755"/>
    </source>
</evidence>
<sequence length="214" mass="21951">MDTEKARIDEQRKDMTLSDDVPEAAVRAPVRRADTPYVIRSIALPMPNLQPRSAMTESVDKFQDHIRSIAGDQPKLEAFFTRVKTADDLVIYAADAGCPLEKGEAEALFEKGQAAYSQMQSQLSDDDLDMVVGGISFAAIGAGIGAAIGIAAITVLTAGVGTAAMATAVAYGVTTWGGAIAGVATSAVATAASGAVVCGGAGFVVDKVVDAVRA</sequence>
<gene>
    <name evidence="1" type="ORF">DA075_18950</name>
</gene>
<protein>
    <submittedName>
        <fullName evidence="1">Uncharacterized protein</fullName>
    </submittedName>
</protein>
<accession>A0A2R4WMF4</accession>
<keyword evidence="2" id="KW-1185">Reference proteome</keyword>